<keyword evidence="10" id="KW-0812">Transmembrane</keyword>
<dbReference type="PROSITE" id="PS51084">
    <property type="entry name" value="HIT_2"/>
    <property type="match status" value="1"/>
</dbReference>
<organism evidence="12 13">
    <name type="scientific">Glossina morsitans morsitans</name>
    <name type="common">Savannah tsetse fly</name>
    <dbReference type="NCBI Taxonomy" id="37546"/>
    <lineage>
        <taxon>Eukaryota</taxon>
        <taxon>Metazoa</taxon>
        <taxon>Ecdysozoa</taxon>
        <taxon>Arthropoda</taxon>
        <taxon>Hexapoda</taxon>
        <taxon>Insecta</taxon>
        <taxon>Pterygota</taxon>
        <taxon>Neoptera</taxon>
        <taxon>Endopterygota</taxon>
        <taxon>Diptera</taxon>
        <taxon>Brachycera</taxon>
        <taxon>Muscomorpha</taxon>
        <taxon>Hippoboscoidea</taxon>
        <taxon>Glossinidae</taxon>
        <taxon>Glossina</taxon>
    </lineage>
</organism>
<dbReference type="SUPFAM" id="SSF54197">
    <property type="entry name" value="HIT-like"/>
    <property type="match status" value="1"/>
</dbReference>
<dbReference type="Proteomes" id="UP000092444">
    <property type="component" value="Unassembled WGS sequence"/>
</dbReference>
<dbReference type="InterPro" id="IPR036265">
    <property type="entry name" value="HIT-like_sf"/>
</dbReference>
<dbReference type="InterPro" id="IPR011146">
    <property type="entry name" value="HIT-like"/>
</dbReference>
<dbReference type="PANTHER" id="PTHR12486">
    <property type="entry name" value="APRATAXIN-RELATED"/>
    <property type="match status" value="1"/>
</dbReference>
<evidence type="ECO:0000256" key="3">
    <source>
        <dbReference type="ARBA" id="ARBA00024472"/>
    </source>
</evidence>
<evidence type="ECO:0000256" key="4">
    <source>
        <dbReference type="ARBA" id="ARBA00025764"/>
    </source>
</evidence>
<dbReference type="PhylomeDB" id="A0A1B0GF64"/>
<evidence type="ECO:0000256" key="2">
    <source>
        <dbReference type="ARBA" id="ARBA00022801"/>
    </source>
</evidence>
<feature type="short sequence motif" description="Histidine triad motif" evidence="8 9">
    <location>
        <begin position="135"/>
        <end position="139"/>
    </location>
</feature>
<evidence type="ECO:0000256" key="9">
    <source>
        <dbReference type="PROSITE-ProRule" id="PRU00464"/>
    </source>
</evidence>
<evidence type="ECO:0000256" key="5">
    <source>
        <dbReference type="ARBA" id="ARBA00039802"/>
    </source>
</evidence>
<protein>
    <recommendedName>
        <fullName evidence="5">Adenosine 5'-monophosphoramidase HINT3</fullName>
    </recommendedName>
    <alternativeName>
        <fullName evidence="6">Histidine triad nucleotide-binding protein 3</fullName>
    </alternativeName>
</protein>
<feature type="active site" description="Tele-AMP-histidine intermediate" evidence="7">
    <location>
        <position position="137"/>
    </location>
</feature>
<evidence type="ECO:0000313" key="12">
    <source>
        <dbReference type="EnsemblMetazoa" id="GMOY011935-PA"/>
    </source>
</evidence>
<dbReference type="GO" id="GO:0016787">
    <property type="term" value="F:hydrolase activity"/>
    <property type="evidence" value="ECO:0007669"/>
    <property type="project" value="UniProtKB-KW"/>
</dbReference>
<dbReference type="Gene3D" id="3.30.428.10">
    <property type="entry name" value="HIT-like"/>
    <property type="match status" value="1"/>
</dbReference>
<keyword evidence="1" id="KW-0547">Nucleotide-binding</keyword>
<evidence type="ECO:0000256" key="10">
    <source>
        <dbReference type="SAM" id="Phobius"/>
    </source>
</evidence>
<evidence type="ECO:0000256" key="8">
    <source>
        <dbReference type="PIRSR" id="PIRSR601310-3"/>
    </source>
</evidence>
<evidence type="ECO:0000313" key="13">
    <source>
        <dbReference type="Proteomes" id="UP000092444"/>
    </source>
</evidence>
<keyword evidence="2" id="KW-0378">Hydrolase</keyword>
<keyword evidence="13" id="KW-1185">Reference proteome</keyword>
<proteinExistence type="inferred from homology"/>
<comment type="similarity">
    <text evidence="4">Belongs to the HINT family.</text>
</comment>
<sequence length="176" mass="20067">MTAMIIIQNKKRCRKLVYIELLALVVFLVFLAYLSSQSKMAICIFCDIISGKSTTKFEVETDDYVIFKDIKPASDHHYLAVPKGHTESLVALAKNDIEIVNTLESGMRTFLATKGVESNETLLGFHMPPFITVKHLHLHGIAPRSNMSFLMRFIFKPHSAWFKLVDEAKEYLKNKS</sequence>
<accession>A0A1B0GF64</accession>
<evidence type="ECO:0000256" key="7">
    <source>
        <dbReference type="PIRSR" id="PIRSR601310-1"/>
    </source>
</evidence>
<keyword evidence="10" id="KW-1133">Transmembrane helix</keyword>
<evidence type="ECO:0000256" key="6">
    <source>
        <dbReference type="ARBA" id="ARBA00042361"/>
    </source>
</evidence>
<dbReference type="PANTHER" id="PTHR12486:SF5">
    <property type="entry name" value="ADENOSINE 5'-MONOPHOSPHORAMIDASE HINT3"/>
    <property type="match status" value="1"/>
</dbReference>
<evidence type="ECO:0000259" key="11">
    <source>
        <dbReference type="PROSITE" id="PS51084"/>
    </source>
</evidence>
<dbReference type="EMBL" id="CCAG010012764">
    <property type="status" value="NOT_ANNOTATED_CDS"/>
    <property type="molecule type" value="Genomic_DNA"/>
</dbReference>
<dbReference type="InterPro" id="IPR001310">
    <property type="entry name" value="Histidine_triad_HIT"/>
</dbReference>
<dbReference type="EnsemblMetazoa" id="GMOY011935-RA">
    <property type="protein sequence ID" value="GMOY011935-PA"/>
    <property type="gene ID" value="GMOY011935"/>
</dbReference>
<feature type="transmembrane region" description="Helical" evidence="10">
    <location>
        <begin position="16"/>
        <end position="34"/>
    </location>
</feature>
<feature type="domain" description="HIT" evidence="11">
    <location>
        <begin position="44"/>
        <end position="151"/>
    </location>
</feature>
<keyword evidence="10" id="KW-0472">Membrane</keyword>
<comment type="catalytic activity">
    <reaction evidence="3">
        <text>adenosine 5'-phosphoramidate + H2O = NH4(+) + AMP</text>
        <dbReference type="Rhea" id="RHEA:67916"/>
        <dbReference type="ChEBI" id="CHEBI:15377"/>
        <dbReference type="ChEBI" id="CHEBI:28938"/>
        <dbReference type="ChEBI" id="CHEBI:57890"/>
        <dbReference type="ChEBI" id="CHEBI:456215"/>
    </reaction>
</comment>
<dbReference type="AlphaFoldDB" id="A0A1B0GF64"/>
<dbReference type="PRINTS" id="PR00332">
    <property type="entry name" value="HISTRIAD"/>
</dbReference>
<reference evidence="12" key="1">
    <citation type="submission" date="2020-05" db="UniProtKB">
        <authorList>
            <consortium name="EnsemblMetazoa"/>
        </authorList>
    </citation>
    <scope>IDENTIFICATION</scope>
    <source>
        <strain evidence="12">Yale</strain>
    </source>
</reference>
<name>A0A1B0GF64_GLOMM</name>
<dbReference type="Pfam" id="PF11969">
    <property type="entry name" value="DcpS_C"/>
    <property type="match status" value="1"/>
</dbReference>
<evidence type="ECO:0000256" key="1">
    <source>
        <dbReference type="ARBA" id="ARBA00022741"/>
    </source>
</evidence>
<dbReference type="GO" id="GO:0000166">
    <property type="term" value="F:nucleotide binding"/>
    <property type="evidence" value="ECO:0007669"/>
    <property type="project" value="UniProtKB-KW"/>
</dbReference>